<comment type="caution">
    <text evidence="3">The sequence shown here is derived from an EMBL/GenBank/DDBJ whole genome shotgun (WGS) entry which is preliminary data.</text>
</comment>
<evidence type="ECO:0000313" key="3">
    <source>
        <dbReference type="EMBL" id="POY76391.1"/>
    </source>
</evidence>
<dbReference type="OrthoDB" id="28755at2759"/>
<feature type="transmembrane region" description="Helical" evidence="2">
    <location>
        <begin position="270"/>
        <end position="292"/>
    </location>
</feature>
<feature type="region of interest" description="Disordered" evidence="1">
    <location>
        <begin position="417"/>
        <end position="439"/>
    </location>
</feature>
<feature type="transmembrane region" description="Helical" evidence="2">
    <location>
        <begin position="235"/>
        <end position="258"/>
    </location>
</feature>
<keyword evidence="2" id="KW-0472">Membrane</keyword>
<evidence type="ECO:0000313" key="4">
    <source>
        <dbReference type="Proteomes" id="UP000237144"/>
    </source>
</evidence>
<evidence type="ECO:0008006" key="5">
    <source>
        <dbReference type="Google" id="ProtNLM"/>
    </source>
</evidence>
<reference evidence="3 4" key="1">
    <citation type="journal article" date="2018" name="Front. Microbiol.">
        <title>Prospects for Fungal Bioremediation of Acidic Radioactive Waste Sites: Characterization and Genome Sequence of Rhodotorula taiwanensis MD1149.</title>
        <authorList>
            <person name="Tkavc R."/>
            <person name="Matrosova V.Y."/>
            <person name="Grichenko O.E."/>
            <person name="Gostincar C."/>
            <person name="Volpe R.P."/>
            <person name="Klimenkova P."/>
            <person name="Gaidamakova E.K."/>
            <person name="Zhou C.E."/>
            <person name="Stewart B.J."/>
            <person name="Lyman M.G."/>
            <person name="Malfatti S.A."/>
            <person name="Rubinfeld B."/>
            <person name="Courtot M."/>
            <person name="Singh J."/>
            <person name="Dalgard C.L."/>
            <person name="Hamilton T."/>
            <person name="Frey K.G."/>
            <person name="Gunde-Cimerman N."/>
            <person name="Dugan L."/>
            <person name="Daly M.J."/>
        </authorList>
    </citation>
    <scope>NUCLEOTIDE SEQUENCE [LARGE SCALE GENOMIC DNA]</scope>
    <source>
        <strain evidence="3 4">MD1149</strain>
    </source>
</reference>
<sequence length="729" mass="79042">MRHVTSSRIRAAFATIASAGWTISVRFLGRRSTLPTLLLLPAGVFFVLLAAVRSYAFLYTRRQRCCKSLSPASAPYGKLARIVKVRTSALLALAVICDTVVCGRLQLEYVVALRALLPPAILLAAPRVGYPAPAATTTAALSTLASSLVLSVAMPVTPLDPGTVAIGSIGVAAQALCWCELAATWAASTGSADAVILQSLSDLAPIGLLLSALLAFGNLILHLPAYRYFFAPRHLLPIICGSSLCGAATVALGLSLLVDAIREGDVDTTFSASSGGIYSSVLCVAVAINLPIDMAYGPRASLALGLAVTLGPLTSRRHRHVCEESLYFSESSPSTSSCSEDSYYSLPTSAKSTSANLSPFGAAALRQPVSPLSLSTSLSPSGTSERRPTRRITRSTILAAVPFGVMLLLSIPPLADLPSRPAKRPSRPAARSSAQRQYVDGARATVGRAPTLDIVFALYNETLTSFDKHVRHVKEQDALQGFRMRTTVYHKGSHLLHTPTVEQLLRLDGVDEVFTLPNLGREGGTYLHHILRMLEPSASPEGRVDQGSKPLPLADLTLFLQDHLDWSWVTDVRFDFVDARTGFLSLAPYVQSDCGFDLRTREDFPRVRDIFNMFQEDLCPPTHQLTSWAAQMVVSRERIMANPPSKYRRLLDLLEAPNEHWVYAEGADSSMWIKSLPVQWRGNMSSTNPFLGHALERSWPLIFNCTDPSLAQRCGDNTFDKDGCQCYDL</sequence>
<name>A0A2S5BHZ6_9BASI</name>
<dbReference type="PANTHER" id="PTHR37490:SF1">
    <property type="entry name" value="GLYCOSYLTRANSFERASE 2-LIKE DOMAIN-CONTAINING PROTEIN"/>
    <property type="match status" value="1"/>
</dbReference>
<dbReference type="STRING" id="741276.A0A2S5BHZ6"/>
<feature type="region of interest" description="Disordered" evidence="1">
    <location>
        <begin position="372"/>
        <end position="391"/>
    </location>
</feature>
<proteinExistence type="predicted"/>
<feature type="transmembrane region" description="Helical" evidence="2">
    <location>
        <begin position="35"/>
        <end position="58"/>
    </location>
</feature>
<protein>
    <recommendedName>
        <fullName evidence="5">Proteophosphoglycan ppg4</fullName>
    </recommendedName>
</protein>
<dbReference type="PANTHER" id="PTHR37490">
    <property type="entry name" value="EXPRESSED PROTEIN"/>
    <property type="match status" value="1"/>
</dbReference>
<gene>
    <name evidence="3" type="ORF">BMF94_0589</name>
</gene>
<evidence type="ECO:0000256" key="2">
    <source>
        <dbReference type="SAM" id="Phobius"/>
    </source>
</evidence>
<dbReference type="Proteomes" id="UP000237144">
    <property type="component" value="Unassembled WGS sequence"/>
</dbReference>
<evidence type="ECO:0000256" key="1">
    <source>
        <dbReference type="SAM" id="MobiDB-lite"/>
    </source>
</evidence>
<accession>A0A2S5BHZ6</accession>
<feature type="transmembrane region" description="Helical" evidence="2">
    <location>
        <begin position="203"/>
        <end position="223"/>
    </location>
</feature>
<feature type="compositionally biased region" description="Low complexity" evidence="1">
    <location>
        <begin position="372"/>
        <end position="383"/>
    </location>
</feature>
<dbReference type="AlphaFoldDB" id="A0A2S5BHZ6"/>
<keyword evidence="2" id="KW-0812">Transmembrane</keyword>
<keyword evidence="4" id="KW-1185">Reference proteome</keyword>
<organism evidence="3 4">
    <name type="scientific">Rhodotorula taiwanensis</name>
    <dbReference type="NCBI Taxonomy" id="741276"/>
    <lineage>
        <taxon>Eukaryota</taxon>
        <taxon>Fungi</taxon>
        <taxon>Dikarya</taxon>
        <taxon>Basidiomycota</taxon>
        <taxon>Pucciniomycotina</taxon>
        <taxon>Microbotryomycetes</taxon>
        <taxon>Sporidiobolales</taxon>
        <taxon>Sporidiobolaceae</taxon>
        <taxon>Rhodotorula</taxon>
    </lineage>
</organism>
<dbReference type="EMBL" id="PJQD01000005">
    <property type="protein sequence ID" value="POY76391.1"/>
    <property type="molecule type" value="Genomic_DNA"/>
</dbReference>
<keyword evidence="2" id="KW-1133">Transmembrane helix</keyword>
<feature type="transmembrane region" description="Helical" evidence="2">
    <location>
        <begin position="12"/>
        <end position="29"/>
    </location>
</feature>